<sequence length="236" mass="25563">MNNDALIALFDQQAQGYDQHWARLAPINHSLYLLLDSVFAGLPQNAHLLCVGAGTGRELLHLASAFPGWRFSAVEPSAAMLAVCRQKAEAAGISERCTFIEGYLDALPPRPVFDGATCLLVSQFLLEDKARIDFFKAIARRLHPGAILASCDLAADLDSAEGEAQLALWFKVMSQALPTTEALAKMRQAYRQDVAVQPPAEVAALIRQGGFTGVTPFFQAGLIHGWFGQRGNGEIL</sequence>
<dbReference type="Pfam" id="PF13649">
    <property type="entry name" value="Methyltransf_25"/>
    <property type="match status" value="1"/>
</dbReference>
<keyword evidence="2" id="KW-0808">Transferase</keyword>
<dbReference type="EMBL" id="RJUL01000003">
    <property type="protein sequence ID" value="ROQ28827.1"/>
    <property type="molecule type" value="Genomic_DNA"/>
</dbReference>
<keyword evidence="3" id="KW-1185">Reference proteome</keyword>
<dbReference type="RefSeq" id="WP_123421184.1">
    <property type="nucleotide sequence ID" value="NZ_RJUL01000003.1"/>
</dbReference>
<dbReference type="Proteomes" id="UP000268033">
    <property type="component" value="Unassembled WGS sequence"/>
</dbReference>
<dbReference type="GO" id="GO:0032259">
    <property type="term" value="P:methylation"/>
    <property type="evidence" value="ECO:0007669"/>
    <property type="project" value="UniProtKB-KW"/>
</dbReference>
<evidence type="ECO:0000313" key="3">
    <source>
        <dbReference type="Proteomes" id="UP000268033"/>
    </source>
</evidence>
<evidence type="ECO:0000259" key="1">
    <source>
        <dbReference type="Pfam" id="PF13649"/>
    </source>
</evidence>
<evidence type="ECO:0000313" key="2">
    <source>
        <dbReference type="EMBL" id="ROQ28827.1"/>
    </source>
</evidence>
<dbReference type="InterPro" id="IPR029063">
    <property type="entry name" value="SAM-dependent_MTases_sf"/>
</dbReference>
<accession>A0A3N1PPJ3</accession>
<gene>
    <name evidence="2" type="ORF">EDC28_103423</name>
</gene>
<dbReference type="AlphaFoldDB" id="A0A3N1PPJ3"/>
<comment type="caution">
    <text evidence="2">The sequence shown here is derived from an EMBL/GenBank/DDBJ whole genome shotgun (WGS) entry which is preliminary data.</text>
</comment>
<reference evidence="2 3" key="1">
    <citation type="submission" date="2018-11" db="EMBL/GenBank/DDBJ databases">
        <title>Genomic Encyclopedia of Type Strains, Phase IV (KMG-IV): sequencing the most valuable type-strain genomes for metagenomic binning, comparative biology and taxonomic classification.</title>
        <authorList>
            <person name="Goeker M."/>
        </authorList>
    </citation>
    <scope>NUCLEOTIDE SEQUENCE [LARGE SCALE GENOMIC DNA]</scope>
    <source>
        <strain evidence="2 3">DSM 21945</strain>
    </source>
</reference>
<dbReference type="STRING" id="584787.GCA_001247655_00001"/>
<dbReference type="SUPFAM" id="SSF53335">
    <property type="entry name" value="S-adenosyl-L-methionine-dependent methyltransferases"/>
    <property type="match status" value="1"/>
</dbReference>
<protein>
    <submittedName>
        <fullName evidence="2">tRNA (Cmo5U34)-methyltransferase</fullName>
    </submittedName>
</protein>
<dbReference type="InterPro" id="IPR041698">
    <property type="entry name" value="Methyltransf_25"/>
</dbReference>
<dbReference type="Gene3D" id="3.40.50.150">
    <property type="entry name" value="Vaccinia Virus protein VP39"/>
    <property type="match status" value="1"/>
</dbReference>
<feature type="domain" description="Methyltransferase" evidence="1">
    <location>
        <begin position="49"/>
        <end position="145"/>
    </location>
</feature>
<dbReference type="GO" id="GO:0008168">
    <property type="term" value="F:methyltransferase activity"/>
    <property type="evidence" value="ECO:0007669"/>
    <property type="project" value="UniProtKB-KW"/>
</dbReference>
<keyword evidence="2" id="KW-0489">Methyltransferase</keyword>
<proteinExistence type="predicted"/>
<dbReference type="CDD" id="cd02440">
    <property type="entry name" value="AdoMet_MTases"/>
    <property type="match status" value="1"/>
</dbReference>
<name>A0A3N1PPJ3_9GAMM</name>
<organism evidence="2 3">
    <name type="scientific">Gallaecimonas pentaromativorans</name>
    <dbReference type="NCBI Taxonomy" id="584787"/>
    <lineage>
        <taxon>Bacteria</taxon>
        <taxon>Pseudomonadati</taxon>
        <taxon>Pseudomonadota</taxon>
        <taxon>Gammaproteobacteria</taxon>
        <taxon>Enterobacterales</taxon>
        <taxon>Gallaecimonadaceae</taxon>
        <taxon>Gallaecimonas</taxon>
    </lineage>
</organism>